<dbReference type="InterPro" id="IPR002475">
    <property type="entry name" value="Bcl2-like"/>
</dbReference>
<keyword evidence="15" id="KW-0206">Cytoskeleton</keyword>
<name>A0A7E6EEK8_9CHIR</name>
<keyword evidence="7" id="KW-0963">Cytoplasm</keyword>
<dbReference type="InterPro" id="IPR026298">
    <property type="entry name" value="Bcl-2_fam"/>
</dbReference>
<dbReference type="GO" id="GO:0005741">
    <property type="term" value="C:mitochondrial outer membrane"/>
    <property type="evidence" value="ECO:0007669"/>
    <property type="project" value="TreeGrafter"/>
</dbReference>
<keyword evidence="13" id="KW-0496">Mitochondrion</keyword>
<evidence type="ECO:0000256" key="9">
    <source>
        <dbReference type="ARBA" id="ARBA00022703"/>
    </source>
</evidence>
<dbReference type="KEGG" id="pdic:114492212"/>
<dbReference type="OrthoDB" id="8856583at2759"/>
<evidence type="ECO:0000256" key="20">
    <source>
        <dbReference type="ARBA" id="ARBA00078307"/>
    </source>
</evidence>
<evidence type="ECO:0000313" key="26">
    <source>
        <dbReference type="RefSeq" id="XP_035889480.1"/>
    </source>
</evidence>
<evidence type="ECO:0000256" key="19">
    <source>
        <dbReference type="ARBA" id="ARBA00077411"/>
    </source>
</evidence>
<evidence type="ECO:0000256" key="3">
    <source>
        <dbReference type="ARBA" id="ARBA00004173"/>
    </source>
</evidence>
<dbReference type="Proteomes" id="UP000664940">
    <property type="component" value="Unassembled WGS sequence"/>
</dbReference>
<dbReference type="Proteomes" id="UP000504628">
    <property type="component" value="Chromosome 1"/>
</dbReference>
<comment type="similarity">
    <text evidence="6">Belongs to the Bcl-2 family.</text>
</comment>
<dbReference type="FunFam" id="1.10.437.10:FF:000014">
    <property type="entry name" value="Bcl-2-like protein 10"/>
    <property type="match status" value="1"/>
</dbReference>
<feature type="transmembrane region" description="Helical" evidence="21">
    <location>
        <begin position="163"/>
        <end position="181"/>
    </location>
</feature>
<organism evidence="24 26">
    <name type="scientific">Phyllostomus discolor</name>
    <name type="common">pale spear-nosed bat</name>
    <dbReference type="NCBI Taxonomy" id="89673"/>
    <lineage>
        <taxon>Eukaryota</taxon>
        <taxon>Metazoa</taxon>
        <taxon>Chordata</taxon>
        <taxon>Craniata</taxon>
        <taxon>Vertebrata</taxon>
        <taxon>Euteleostomi</taxon>
        <taxon>Mammalia</taxon>
        <taxon>Eutheria</taxon>
        <taxon>Laurasiatheria</taxon>
        <taxon>Chiroptera</taxon>
        <taxon>Yangochiroptera</taxon>
        <taxon>Phyllostomidae</taxon>
        <taxon>Phyllostominae</taxon>
        <taxon>Phyllostomus</taxon>
    </lineage>
</organism>
<evidence type="ECO:0000256" key="17">
    <source>
        <dbReference type="ARBA" id="ARBA00053352"/>
    </source>
</evidence>
<dbReference type="RefSeq" id="XP_035889480.1">
    <property type="nucleotide sequence ID" value="XM_036033587.1"/>
</dbReference>
<comment type="function">
    <text evidence="17">Promotes cell survival by suppressing apoptosis induced by BAX but not BAK. Increases binding of AHCYL1/IRBIT to ITPR1. Reduces ITPR1-mediated calcium release from the endoplasmic reticulum cooperatively with AHCYL1/IRBIT under normal cellular conditions. Under apoptotic stress conditions, dissociates from ITPR1 and is displaced from mitochondria-associated endoplasmic reticulum membranes, leading to increased Ca(2+) transfer to mitochondria which promotes apoptosis. Required for the correct formation of the microtubule organizing center during oocyte cell division, potentially via regulation of protein abundance and localization of other microtubule organizing center components such as AURKA and TPX2.</text>
</comment>
<comment type="subcellular location">
    <subcellularLocation>
        <location evidence="4">Cytoplasm</location>
        <location evidence="4">Cytoskeleton</location>
        <location evidence="4">Spindle</location>
    </subcellularLocation>
    <subcellularLocation>
        <location evidence="5">Endoplasmic reticulum</location>
    </subcellularLocation>
    <subcellularLocation>
        <location evidence="3">Mitochondrion</location>
    </subcellularLocation>
    <subcellularLocation>
        <location evidence="2">Nucleus membrane</location>
    </subcellularLocation>
</comment>
<dbReference type="GO" id="GO:0005783">
    <property type="term" value="C:endoplasmic reticulum"/>
    <property type="evidence" value="ECO:0007669"/>
    <property type="project" value="UniProtKB-SubCell"/>
</dbReference>
<evidence type="ECO:0000256" key="10">
    <source>
        <dbReference type="ARBA" id="ARBA00022824"/>
    </source>
</evidence>
<keyword evidence="16" id="KW-0539">Nucleus</keyword>
<evidence type="ECO:0000256" key="14">
    <source>
        <dbReference type="ARBA" id="ARBA00023136"/>
    </source>
</evidence>
<gene>
    <name evidence="26" type="primary">BCL2L10</name>
    <name evidence="23" type="ORF">HJG60_001395</name>
</gene>
<evidence type="ECO:0000313" key="23">
    <source>
        <dbReference type="EMBL" id="KAF6128974.1"/>
    </source>
</evidence>
<evidence type="ECO:0000256" key="18">
    <source>
        <dbReference type="ARBA" id="ARBA00067191"/>
    </source>
</evidence>
<dbReference type="AlphaFoldDB" id="A0A7E6EEK8"/>
<dbReference type="PANTHER" id="PTHR11256:SF47">
    <property type="entry name" value="BCL-2-LIKE PROTEIN 10"/>
    <property type="match status" value="1"/>
</dbReference>
<evidence type="ECO:0000256" key="21">
    <source>
        <dbReference type="SAM" id="Phobius"/>
    </source>
</evidence>
<dbReference type="GO" id="GO:0042981">
    <property type="term" value="P:regulation of apoptotic process"/>
    <property type="evidence" value="ECO:0007669"/>
    <property type="project" value="InterPro"/>
</dbReference>
<dbReference type="GO" id="GO:0031965">
    <property type="term" value="C:nuclear membrane"/>
    <property type="evidence" value="ECO:0007669"/>
    <property type="project" value="UniProtKB-SubCell"/>
</dbReference>
<sequence>MGDELRQRTEQLLADYLGYCARVPGTAGRRPSTPEAALLRCLALRLRLRYHLSRSRYRGYQGNRLQVVANVAQKMVRQSGFPSWGKVVALVTFAGILLERPPARHAWELKEWEADVGPDCRRLVAFLCDWLTVEHRAWLEAHSGWDGFCRFFASRMIFPWSSLLVRVLLSCFISTILNYMWTKLL</sequence>
<dbReference type="GO" id="GO:0008630">
    <property type="term" value="P:intrinsic apoptotic signaling pathway in response to DNA damage"/>
    <property type="evidence" value="ECO:0007669"/>
    <property type="project" value="TreeGrafter"/>
</dbReference>
<keyword evidence="8 21" id="KW-0812">Transmembrane</keyword>
<reference evidence="23 25" key="1">
    <citation type="journal article" date="2020" name="Nature">
        <title>Six reference-quality genomes reveal evolution of bat adaptations.</title>
        <authorList>
            <person name="Jebb D."/>
            <person name="Huang Z."/>
            <person name="Pippel M."/>
            <person name="Hughes G.M."/>
            <person name="Lavrichenko K."/>
            <person name="Devanna P."/>
            <person name="Winkler S."/>
            <person name="Jermiin L.S."/>
            <person name="Skirmuntt E.C."/>
            <person name="Katzourakis A."/>
            <person name="Burkitt-Gray L."/>
            <person name="Ray D.A."/>
            <person name="Sullivan K.A.M."/>
            <person name="Roscito J.G."/>
            <person name="Kirilenko B.M."/>
            <person name="Davalos L.M."/>
            <person name="Corthals A.P."/>
            <person name="Power M.L."/>
            <person name="Jones G."/>
            <person name="Ransome R.D."/>
            <person name="Dechmann D.K.N."/>
            <person name="Locatelli A.G."/>
            <person name="Puechmaille S.J."/>
            <person name="Fedrigo O."/>
            <person name="Jarvis E.D."/>
            <person name="Hiller M."/>
            <person name="Vernes S.C."/>
            <person name="Myers E.W."/>
            <person name="Teeling E.C."/>
        </authorList>
    </citation>
    <scope>NUCLEOTIDE SEQUENCE [LARGE SCALE GENOMIC DNA]</scope>
    <source>
        <strain evidence="23">Bat1K_MPI-CBG_1</strain>
    </source>
</reference>
<dbReference type="PANTHER" id="PTHR11256">
    <property type="entry name" value="BCL-2 RELATED"/>
    <property type="match status" value="1"/>
</dbReference>
<dbReference type="GO" id="GO:0001836">
    <property type="term" value="P:release of cytochrome c from mitochondria"/>
    <property type="evidence" value="ECO:0007669"/>
    <property type="project" value="TreeGrafter"/>
</dbReference>
<evidence type="ECO:0000256" key="13">
    <source>
        <dbReference type="ARBA" id="ARBA00023128"/>
    </source>
</evidence>
<dbReference type="GO" id="GO:0005819">
    <property type="term" value="C:spindle"/>
    <property type="evidence" value="ECO:0007669"/>
    <property type="project" value="UniProtKB-SubCell"/>
</dbReference>
<accession>A0A7E6EEK8</accession>
<evidence type="ECO:0000259" key="22">
    <source>
        <dbReference type="Pfam" id="PF00452"/>
    </source>
</evidence>
<dbReference type="Pfam" id="PF00452">
    <property type="entry name" value="Bcl-2"/>
    <property type="match status" value="1"/>
</dbReference>
<dbReference type="Gene3D" id="1.10.437.10">
    <property type="entry name" value="Blc2-like"/>
    <property type="match status" value="1"/>
</dbReference>
<evidence type="ECO:0000256" key="11">
    <source>
        <dbReference type="ARBA" id="ARBA00022843"/>
    </source>
</evidence>
<feature type="domain" description="Bcl-2 Bcl-2 homology region 1-3" evidence="22">
    <location>
        <begin position="62"/>
        <end position="145"/>
    </location>
</feature>
<dbReference type="EMBL" id="JABVXQ010000001">
    <property type="protein sequence ID" value="KAF6128974.1"/>
    <property type="molecule type" value="Genomic_DNA"/>
</dbReference>
<keyword evidence="9" id="KW-0053">Apoptosis</keyword>
<dbReference type="SUPFAM" id="SSF56854">
    <property type="entry name" value="Bcl-2 inhibitors of programmed cell death"/>
    <property type="match status" value="1"/>
</dbReference>
<evidence type="ECO:0000256" key="8">
    <source>
        <dbReference type="ARBA" id="ARBA00022692"/>
    </source>
</evidence>
<keyword evidence="12 21" id="KW-1133">Transmembrane helix</keyword>
<evidence type="ECO:0000256" key="2">
    <source>
        <dbReference type="ARBA" id="ARBA00004126"/>
    </source>
</evidence>
<protein>
    <recommendedName>
        <fullName evidence="18">Bcl-2-like protein 10</fullName>
    </recommendedName>
    <alternativeName>
        <fullName evidence="19">Anti-apoptotic protein Boo</fullName>
    </alternativeName>
    <alternativeName>
        <fullName evidence="20">Apoptosis regulator Bcl-B</fullName>
    </alternativeName>
</protein>
<dbReference type="GeneID" id="114492212"/>
<evidence type="ECO:0000313" key="25">
    <source>
        <dbReference type="Proteomes" id="UP000664940"/>
    </source>
</evidence>
<keyword evidence="14 21" id="KW-0472">Membrane</keyword>
<dbReference type="PROSITE" id="PS50062">
    <property type="entry name" value="BCL2_FAMILY"/>
    <property type="match status" value="1"/>
</dbReference>
<evidence type="ECO:0000256" key="1">
    <source>
        <dbReference type="ARBA" id="ARBA00001913"/>
    </source>
</evidence>
<evidence type="ECO:0000256" key="15">
    <source>
        <dbReference type="ARBA" id="ARBA00023212"/>
    </source>
</evidence>
<evidence type="ECO:0000256" key="12">
    <source>
        <dbReference type="ARBA" id="ARBA00022989"/>
    </source>
</evidence>
<keyword evidence="10" id="KW-0256">Endoplasmic reticulum</keyword>
<reference evidence="26" key="2">
    <citation type="submission" date="2025-04" db="UniProtKB">
        <authorList>
            <consortium name="RefSeq"/>
        </authorList>
    </citation>
    <scope>IDENTIFICATION</scope>
    <source>
        <tissue evidence="26">Muscle</tissue>
    </source>
</reference>
<evidence type="ECO:0000256" key="7">
    <source>
        <dbReference type="ARBA" id="ARBA00022490"/>
    </source>
</evidence>
<dbReference type="GO" id="GO:0097192">
    <property type="term" value="P:extrinsic apoptotic signaling pathway in absence of ligand"/>
    <property type="evidence" value="ECO:0007669"/>
    <property type="project" value="TreeGrafter"/>
</dbReference>
<keyword evidence="24" id="KW-1185">Reference proteome</keyword>
<evidence type="ECO:0000256" key="6">
    <source>
        <dbReference type="ARBA" id="ARBA00009458"/>
    </source>
</evidence>
<dbReference type="InterPro" id="IPR036834">
    <property type="entry name" value="Bcl-2-like_sf"/>
</dbReference>
<comment type="cofactor">
    <cofactor evidence="1">
        <name>Ca(2+)</name>
        <dbReference type="ChEBI" id="CHEBI:29108"/>
    </cofactor>
</comment>
<evidence type="ECO:0000256" key="4">
    <source>
        <dbReference type="ARBA" id="ARBA00004186"/>
    </source>
</evidence>
<dbReference type="CTD" id="10017"/>
<dbReference type="GO" id="GO:0051400">
    <property type="term" value="F:BH domain binding"/>
    <property type="evidence" value="ECO:0007669"/>
    <property type="project" value="TreeGrafter"/>
</dbReference>
<evidence type="ECO:0000256" key="16">
    <source>
        <dbReference type="ARBA" id="ARBA00023242"/>
    </source>
</evidence>
<dbReference type="InterPro" id="IPR046371">
    <property type="entry name" value="Bcl-2_BH1-3"/>
</dbReference>
<proteinExistence type="inferred from homology"/>
<evidence type="ECO:0000256" key="5">
    <source>
        <dbReference type="ARBA" id="ARBA00004240"/>
    </source>
</evidence>
<evidence type="ECO:0000313" key="24">
    <source>
        <dbReference type="Proteomes" id="UP000504628"/>
    </source>
</evidence>
<keyword evidence="11" id="KW-0832">Ubl conjugation</keyword>